<dbReference type="InterPro" id="IPR004853">
    <property type="entry name" value="Sugar_P_trans_dom"/>
</dbReference>
<keyword evidence="8" id="KW-1185">Reference proteome</keyword>
<evidence type="ECO:0000256" key="1">
    <source>
        <dbReference type="ARBA" id="ARBA00004141"/>
    </source>
</evidence>
<feature type="transmembrane region" description="Helical" evidence="6">
    <location>
        <begin position="222"/>
        <end position="241"/>
    </location>
</feature>
<dbReference type="PANTHER" id="PTHR11132">
    <property type="entry name" value="SOLUTE CARRIER FAMILY 35"/>
    <property type="match status" value="1"/>
</dbReference>
<dbReference type="RefSeq" id="XP_014677618.1">
    <property type="nucleotide sequence ID" value="XM_014822132.1"/>
</dbReference>
<dbReference type="GeneID" id="106817465"/>
<feature type="transmembrane region" description="Helical" evidence="6">
    <location>
        <begin position="71"/>
        <end position="91"/>
    </location>
</feature>
<feature type="transmembrane region" description="Helical" evidence="6">
    <location>
        <begin position="253"/>
        <end position="272"/>
    </location>
</feature>
<keyword evidence="4 6" id="KW-0472">Membrane</keyword>
<name>A0ABM1EZJ7_PRICU</name>
<evidence type="ECO:0000256" key="4">
    <source>
        <dbReference type="ARBA" id="ARBA00023136"/>
    </source>
</evidence>
<proteinExistence type="predicted"/>
<protein>
    <submittedName>
        <fullName evidence="9">Solute carrier family 35 member D3-like</fullName>
    </submittedName>
</protein>
<evidence type="ECO:0000256" key="2">
    <source>
        <dbReference type="ARBA" id="ARBA00022692"/>
    </source>
</evidence>
<evidence type="ECO:0000313" key="8">
    <source>
        <dbReference type="Proteomes" id="UP000695022"/>
    </source>
</evidence>
<reference evidence="9" key="1">
    <citation type="submission" date="2025-08" db="UniProtKB">
        <authorList>
            <consortium name="RefSeq"/>
        </authorList>
    </citation>
    <scope>IDENTIFICATION</scope>
</reference>
<evidence type="ECO:0000313" key="9">
    <source>
        <dbReference type="RefSeq" id="XP_014677618.1"/>
    </source>
</evidence>
<evidence type="ECO:0000256" key="6">
    <source>
        <dbReference type="SAM" id="Phobius"/>
    </source>
</evidence>
<feature type="transmembrane region" description="Helical" evidence="6">
    <location>
        <begin position="124"/>
        <end position="143"/>
    </location>
</feature>
<evidence type="ECO:0000256" key="3">
    <source>
        <dbReference type="ARBA" id="ARBA00022989"/>
    </source>
</evidence>
<gene>
    <name evidence="9" type="primary">LOC106817465</name>
</gene>
<feature type="transmembrane region" description="Helical" evidence="6">
    <location>
        <begin position="149"/>
        <end position="170"/>
    </location>
</feature>
<feature type="compositionally biased region" description="Polar residues" evidence="5">
    <location>
        <begin position="322"/>
        <end position="331"/>
    </location>
</feature>
<evidence type="ECO:0000256" key="5">
    <source>
        <dbReference type="SAM" id="MobiDB-lite"/>
    </source>
</evidence>
<feature type="transmembrane region" description="Helical" evidence="6">
    <location>
        <begin position="278"/>
        <end position="297"/>
    </location>
</feature>
<accession>A0ABM1EZJ7</accession>
<dbReference type="Pfam" id="PF03151">
    <property type="entry name" value="TPT"/>
    <property type="match status" value="1"/>
</dbReference>
<sequence>MTAEGIGAAVFYGVCSSSMAFLNKAVLNTYGFNYPFFIMTLQMLFSVVVLEALRLTNKVNIPAYSLARGRYFLLPSICYAFHATLSLVALSGMNIPMYGLLKRCTPLVNLALSVFMLKKGAPPATVVVAVMLITGGCVVAGLGDLTFDPGAYAACAASVFAQAFYLTLVQRCGEAALSAHDILQLNSFNCLPMVAAATLLRGEPAAMMRGGDGSAPWRSAEFAAALAATVCAGALLNYALFRCTTLNSALTTSLVAAAKGVAQTCVGAFAFGGVALNAPVVAGIAANTAGGALYVYGRYRQGAPASRASDAERGTRKRGNDVNANVARSSR</sequence>
<comment type="subcellular location">
    <subcellularLocation>
        <location evidence="1">Membrane</location>
        <topology evidence="1">Multi-pass membrane protein</topology>
    </subcellularLocation>
</comment>
<keyword evidence="2 6" id="KW-0812">Transmembrane</keyword>
<dbReference type="InterPro" id="IPR050186">
    <property type="entry name" value="TPT_transporter"/>
</dbReference>
<feature type="region of interest" description="Disordered" evidence="5">
    <location>
        <begin position="305"/>
        <end position="331"/>
    </location>
</feature>
<feature type="transmembrane region" description="Helical" evidence="6">
    <location>
        <begin position="32"/>
        <end position="50"/>
    </location>
</feature>
<dbReference type="Proteomes" id="UP000695022">
    <property type="component" value="Unplaced"/>
</dbReference>
<organism evidence="8 9">
    <name type="scientific">Priapulus caudatus</name>
    <name type="common">Priapulid worm</name>
    <dbReference type="NCBI Taxonomy" id="37621"/>
    <lineage>
        <taxon>Eukaryota</taxon>
        <taxon>Metazoa</taxon>
        <taxon>Ecdysozoa</taxon>
        <taxon>Scalidophora</taxon>
        <taxon>Priapulida</taxon>
        <taxon>Priapulimorpha</taxon>
        <taxon>Priapulimorphida</taxon>
        <taxon>Priapulidae</taxon>
        <taxon>Priapulus</taxon>
    </lineage>
</organism>
<evidence type="ECO:0000259" key="7">
    <source>
        <dbReference type="Pfam" id="PF03151"/>
    </source>
</evidence>
<feature type="compositionally biased region" description="Basic and acidic residues" evidence="5">
    <location>
        <begin position="309"/>
        <end position="320"/>
    </location>
</feature>
<feature type="domain" description="Sugar phosphate transporter" evidence="7">
    <location>
        <begin position="14"/>
        <end position="294"/>
    </location>
</feature>
<keyword evidence="3 6" id="KW-1133">Transmembrane helix</keyword>